<dbReference type="EMBL" id="MU853967">
    <property type="protein sequence ID" value="KAK3934693.1"/>
    <property type="molecule type" value="Genomic_DNA"/>
</dbReference>
<organism evidence="2 3">
    <name type="scientific">Diplogelasinospora grovesii</name>
    <dbReference type="NCBI Taxonomy" id="303347"/>
    <lineage>
        <taxon>Eukaryota</taxon>
        <taxon>Fungi</taxon>
        <taxon>Dikarya</taxon>
        <taxon>Ascomycota</taxon>
        <taxon>Pezizomycotina</taxon>
        <taxon>Sordariomycetes</taxon>
        <taxon>Sordariomycetidae</taxon>
        <taxon>Sordariales</taxon>
        <taxon>Diplogelasinosporaceae</taxon>
        <taxon>Diplogelasinospora</taxon>
    </lineage>
</organism>
<dbReference type="Proteomes" id="UP001303473">
    <property type="component" value="Unassembled WGS sequence"/>
</dbReference>
<dbReference type="InterPro" id="IPR012312">
    <property type="entry name" value="Hemerythrin-like"/>
</dbReference>
<dbReference type="InterPro" id="IPR053206">
    <property type="entry name" value="Dimeric_xanthone_biosynth"/>
</dbReference>
<sequence>MSPVYADHPFPLIQTPAFLLKSQDPNAKVDIFDLCASEMASVHNMMGRGFNAIYLQAPHIKQADEKAFCKFMLGWYNLLHIHHSGEEEEFFPDMEKMAGVAGIMEANVEQHHAFHDGIEAFKAYVDDVLAGKAKYDGQKVVQMFDSFGPALMQHLADEIPSLQSLRQYGEEKFSSLLKRFDQEGEKNIKALGFGGMVWCFANLDVHYENDMWTQWPPAPSVVKFVCRNMLWWFHASTVKFGAVDRLGNLKPLYAAAEEKSA</sequence>
<dbReference type="CDD" id="cd12108">
    <property type="entry name" value="Hr-like"/>
    <property type="match status" value="1"/>
</dbReference>
<dbReference type="Gene3D" id="1.20.120.520">
    <property type="entry name" value="nmb1532 protein domain like"/>
    <property type="match status" value="1"/>
</dbReference>
<dbReference type="PANTHER" id="PTHR38048">
    <property type="entry name" value="EXPRESSED PROTEIN"/>
    <property type="match status" value="1"/>
</dbReference>
<name>A0AAN6MYA0_9PEZI</name>
<comment type="caution">
    <text evidence="2">The sequence shown here is derived from an EMBL/GenBank/DDBJ whole genome shotgun (WGS) entry which is preliminary data.</text>
</comment>
<proteinExistence type="predicted"/>
<gene>
    <name evidence="2" type="ORF">QBC46DRAFT_399170</name>
</gene>
<dbReference type="Pfam" id="PF01814">
    <property type="entry name" value="Hemerythrin"/>
    <property type="match status" value="1"/>
</dbReference>
<dbReference type="PANTHER" id="PTHR38048:SF2">
    <property type="entry name" value="HEMERYTHRIN-LIKE DOMAIN-CONTAINING PROTEIN"/>
    <property type="match status" value="1"/>
</dbReference>
<protein>
    <submittedName>
        <fullName evidence="2">Hemerythrin HHE cation binding domain-containing protein</fullName>
    </submittedName>
</protein>
<evidence type="ECO:0000313" key="2">
    <source>
        <dbReference type="EMBL" id="KAK3934693.1"/>
    </source>
</evidence>
<keyword evidence="3" id="KW-1185">Reference proteome</keyword>
<accession>A0AAN6MYA0</accession>
<dbReference type="AlphaFoldDB" id="A0AAN6MYA0"/>
<feature type="domain" description="Hemerythrin-like" evidence="1">
    <location>
        <begin position="41"/>
        <end position="158"/>
    </location>
</feature>
<evidence type="ECO:0000313" key="3">
    <source>
        <dbReference type="Proteomes" id="UP001303473"/>
    </source>
</evidence>
<reference evidence="3" key="1">
    <citation type="journal article" date="2023" name="Mol. Phylogenet. Evol.">
        <title>Genome-scale phylogeny and comparative genomics of the fungal order Sordariales.</title>
        <authorList>
            <person name="Hensen N."/>
            <person name="Bonometti L."/>
            <person name="Westerberg I."/>
            <person name="Brannstrom I.O."/>
            <person name="Guillou S."/>
            <person name="Cros-Aarteil S."/>
            <person name="Calhoun S."/>
            <person name="Haridas S."/>
            <person name="Kuo A."/>
            <person name="Mondo S."/>
            <person name="Pangilinan J."/>
            <person name="Riley R."/>
            <person name="LaButti K."/>
            <person name="Andreopoulos B."/>
            <person name="Lipzen A."/>
            <person name="Chen C."/>
            <person name="Yan M."/>
            <person name="Daum C."/>
            <person name="Ng V."/>
            <person name="Clum A."/>
            <person name="Steindorff A."/>
            <person name="Ohm R.A."/>
            <person name="Martin F."/>
            <person name="Silar P."/>
            <person name="Natvig D.O."/>
            <person name="Lalanne C."/>
            <person name="Gautier V."/>
            <person name="Ament-Velasquez S.L."/>
            <person name="Kruys A."/>
            <person name="Hutchinson M.I."/>
            <person name="Powell A.J."/>
            <person name="Barry K."/>
            <person name="Miller A.N."/>
            <person name="Grigoriev I.V."/>
            <person name="Debuchy R."/>
            <person name="Gladieux P."/>
            <person name="Hiltunen Thoren M."/>
            <person name="Johannesson H."/>
        </authorList>
    </citation>
    <scope>NUCLEOTIDE SEQUENCE [LARGE SCALE GENOMIC DNA]</scope>
    <source>
        <strain evidence="3">CBS 340.73</strain>
    </source>
</reference>
<evidence type="ECO:0000259" key="1">
    <source>
        <dbReference type="Pfam" id="PF01814"/>
    </source>
</evidence>